<evidence type="ECO:0008006" key="4">
    <source>
        <dbReference type="Google" id="ProtNLM"/>
    </source>
</evidence>
<name>A0A9Q7SJ13_9MYCO</name>
<dbReference type="Proteomes" id="UP000185183">
    <property type="component" value="Unassembled WGS sequence"/>
</dbReference>
<organism evidence="2 3">
    <name type="scientific">Mycobacteroides abscessus subsp. bolletii</name>
    <dbReference type="NCBI Taxonomy" id="319705"/>
    <lineage>
        <taxon>Bacteria</taxon>
        <taxon>Bacillati</taxon>
        <taxon>Actinomycetota</taxon>
        <taxon>Actinomycetes</taxon>
        <taxon>Mycobacteriales</taxon>
        <taxon>Mycobacteriaceae</taxon>
        <taxon>Mycobacteroides</taxon>
        <taxon>Mycobacteroides abscessus</taxon>
    </lineage>
</organism>
<dbReference type="EMBL" id="FSFA01000007">
    <property type="protein sequence ID" value="SHY05000.1"/>
    <property type="molecule type" value="Genomic_DNA"/>
</dbReference>
<feature type="transmembrane region" description="Helical" evidence="1">
    <location>
        <begin position="47"/>
        <end position="71"/>
    </location>
</feature>
<accession>A0A9Q7SJ13</accession>
<sequence length="125" mass="12884">MSKYQKITVGFLTCGTLSLLALTAIERIVSAIRRECLADSSVGDGLGFLIAVPPILFGTAVATGAVFALTVSLVKRDWSVYAAIGVAVLIAAVIVVAGVGYVYDAAGAAGELCSNGIPHWWPFPA</sequence>
<dbReference type="AlphaFoldDB" id="A0A9Q7SJ13"/>
<comment type="caution">
    <text evidence="2">The sequence shown here is derived from an EMBL/GenBank/DDBJ whole genome shotgun (WGS) entry which is preliminary data.</text>
</comment>
<keyword evidence="1" id="KW-0472">Membrane</keyword>
<gene>
    <name evidence="2" type="ORF">SAMEA2275694_04739</name>
</gene>
<evidence type="ECO:0000313" key="3">
    <source>
        <dbReference type="Proteomes" id="UP000185183"/>
    </source>
</evidence>
<protein>
    <recommendedName>
        <fullName evidence="4">Transmembrane protein</fullName>
    </recommendedName>
</protein>
<keyword evidence="1" id="KW-0812">Transmembrane</keyword>
<keyword evidence="1" id="KW-1133">Transmembrane helix</keyword>
<evidence type="ECO:0000313" key="2">
    <source>
        <dbReference type="EMBL" id="SHY05000.1"/>
    </source>
</evidence>
<feature type="transmembrane region" description="Helical" evidence="1">
    <location>
        <begin position="78"/>
        <end position="103"/>
    </location>
</feature>
<proteinExistence type="predicted"/>
<evidence type="ECO:0000256" key="1">
    <source>
        <dbReference type="SAM" id="Phobius"/>
    </source>
</evidence>
<reference evidence="2 3" key="1">
    <citation type="submission" date="2016-11" db="EMBL/GenBank/DDBJ databases">
        <authorList>
            <consortium name="Pathogen Informatics"/>
        </authorList>
    </citation>
    <scope>NUCLEOTIDE SEQUENCE [LARGE SCALE GENOMIC DNA]</scope>
    <source>
        <strain evidence="2 3">968</strain>
    </source>
</reference>